<dbReference type="EMBL" id="LGRX02018832">
    <property type="protein sequence ID" value="KAK3259351.1"/>
    <property type="molecule type" value="Genomic_DNA"/>
</dbReference>
<accession>A0AAE0KSP0</accession>
<proteinExistence type="predicted"/>
<organism evidence="1 2">
    <name type="scientific">Cymbomonas tetramitiformis</name>
    <dbReference type="NCBI Taxonomy" id="36881"/>
    <lineage>
        <taxon>Eukaryota</taxon>
        <taxon>Viridiplantae</taxon>
        <taxon>Chlorophyta</taxon>
        <taxon>Pyramimonadophyceae</taxon>
        <taxon>Pyramimonadales</taxon>
        <taxon>Pyramimonadaceae</taxon>
        <taxon>Cymbomonas</taxon>
    </lineage>
</organism>
<reference evidence="1 2" key="1">
    <citation type="journal article" date="2015" name="Genome Biol. Evol.">
        <title>Comparative Genomics of a Bacterivorous Green Alga Reveals Evolutionary Causalities and Consequences of Phago-Mixotrophic Mode of Nutrition.</title>
        <authorList>
            <person name="Burns J.A."/>
            <person name="Paasch A."/>
            <person name="Narechania A."/>
            <person name="Kim E."/>
        </authorList>
    </citation>
    <scope>NUCLEOTIDE SEQUENCE [LARGE SCALE GENOMIC DNA]</scope>
    <source>
        <strain evidence="1 2">PLY_AMNH</strain>
    </source>
</reference>
<dbReference type="Proteomes" id="UP001190700">
    <property type="component" value="Unassembled WGS sequence"/>
</dbReference>
<keyword evidence="2" id="KW-1185">Reference proteome</keyword>
<comment type="caution">
    <text evidence="1">The sequence shown here is derived from an EMBL/GenBank/DDBJ whole genome shotgun (WGS) entry which is preliminary data.</text>
</comment>
<protein>
    <submittedName>
        <fullName evidence="1">Uncharacterized protein</fullName>
    </submittedName>
</protein>
<evidence type="ECO:0000313" key="1">
    <source>
        <dbReference type="EMBL" id="KAK3259351.1"/>
    </source>
</evidence>
<name>A0AAE0KSP0_9CHLO</name>
<evidence type="ECO:0000313" key="2">
    <source>
        <dbReference type="Proteomes" id="UP001190700"/>
    </source>
</evidence>
<gene>
    <name evidence="1" type="ORF">CYMTET_31645</name>
</gene>
<sequence>MEHAQPISNTEIPHYHLQTLCPDVGRRGGRWVLVGAEADERWWVLMSVGRRWVGVGGRWALSGAGWLVGAGMYWALVGAGRWVRVGARNKGAVGAGRGGLGSWALKGRWALVGVGRWKMRWSAGAGAGCLALPGVVRRGGRLVLVGAEADECWWALKGRCALVSPCWWAAGRIM</sequence>
<dbReference type="AlphaFoldDB" id="A0AAE0KSP0"/>